<reference evidence="2" key="2">
    <citation type="submission" date="2024-10" db="UniProtKB">
        <authorList>
            <consortium name="EnsemblProtists"/>
        </authorList>
    </citation>
    <scope>IDENTIFICATION</scope>
</reference>
<proteinExistence type="predicted"/>
<feature type="transmembrane region" description="Helical" evidence="1">
    <location>
        <begin position="271"/>
        <end position="294"/>
    </location>
</feature>
<keyword evidence="1" id="KW-1133">Transmembrane helix</keyword>
<evidence type="ECO:0000313" key="2">
    <source>
        <dbReference type="EnsemblProtists" id="EOD29304"/>
    </source>
</evidence>
<dbReference type="PaxDb" id="2903-EOD29304"/>
<organism evidence="2 3">
    <name type="scientific">Emiliania huxleyi (strain CCMP1516)</name>
    <dbReference type="NCBI Taxonomy" id="280463"/>
    <lineage>
        <taxon>Eukaryota</taxon>
        <taxon>Haptista</taxon>
        <taxon>Haptophyta</taxon>
        <taxon>Prymnesiophyceae</taxon>
        <taxon>Isochrysidales</taxon>
        <taxon>Noelaerhabdaceae</taxon>
        <taxon>Emiliania</taxon>
    </lineage>
</organism>
<keyword evidence="3" id="KW-1185">Reference proteome</keyword>
<dbReference type="OMA" id="TRDFFEY"/>
<sequence>MDNRLDQPLAPAVERHEATVKRWAVPTVASAAHAIAFAARRRRTVIALQTWLDSLSSPDAVERVAAMNARLSDQAAAFYQAASALPCVHTGSVPPQLDADLARLQYELVQPHGETLRAAAAAAAVRQLASSSRAEQLAPVLSIADQSLLGGATAELHAFADFDLSIGVVAESCTLRIDLGRANPRVDAEASFAFTTLSGDDQRPLVLATARASVVAWPSLRALEQTLQPPRMCAVTLAELERAAAAVAARASFISDAAAAEERRVRRSLRIAILVLAPLLLAFLPAYILAYVLVALRNHCVGAG</sequence>
<dbReference type="AlphaFoldDB" id="A0A0D3K0L9"/>
<dbReference type="EnsemblProtists" id="EOD29304">
    <property type="protein sequence ID" value="EOD29304"/>
    <property type="gene ID" value="EMIHUDRAFT_99730"/>
</dbReference>
<evidence type="ECO:0008006" key="4">
    <source>
        <dbReference type="Google" id="ProtNLM"/>
    </source>
</evidence>
<evidence type="ECO:0000256" key="1">
    <source>
        <dbReference type="SAM" id="Phobius"/>
    </source>
</evidence>
<evidence type="ECO:0000313" key="3">
    <source>
        <dbReference type="Proteomes" id="UP000013827"/>
    </source>
</evidence>
<reference evidence="3" key="1">
    <citation type="journal article" date="2013" name="Nature">
        <title>Pan genome of the phytoplankton Emiliania underpins its global distribution.</title>
        <authorList>
            <person name="Read B.A."/>
            <person name="Kegel J."/>
            <person name="Klute M.J."/>
            <person name="Kuo A."/>
            <person name="Lefebvre S.C."/>
            <person name="Maumus F."/>
            <person name="Mayer C."/>
            <person name="Miller J."/>
            <person name="Monier A."/>
            <person name="Salamov A."/>
            <person name="Young J."/>
            <person name="Aguilar M."/>
            <person name="Claverie J.M."/>
            <person name="Frickenhaus S."/>
            <person name="Gonzalez K."/>
            <person name="Herman E.K."/>
            <person name="Lin Y.C."/>
            <person name="Napier J."/>
            <person name="Ogata H."/>
            <person name="Sarno A.F."/>
            <person name="Shmutz J."/>
            <person name="Schroeder D."/>
            <person name="de Vargas C."/>
            <person name="Verret F."/>
            <person name="von Dassow P."/>
            <person name="Valentin K."/>
            <person name="Van de Peer Y."/>
            <person name="Wheeler G."/>
            <person name="Dacks J.B."/>
            <person name="Delwiche C.F."/>
            <person name="Dyhrman S.T."/>
            <person name="Glockner G."/>
            <person name="John U."/>
            <person name="Richards T."/>
            <person name="Worden A.Z."/>
            <person name="Zhang X."/>
            <person name="Grigoriev I.V."/>
            <person name="Allen A.E."/>
            <person name="Bidle K."/>
            <person name="Borodovsky M."/>
            <person name="Bowler C."/>
            <person name="Brownlee C."/>
            <person name="Cock J.M."/>
            <person name="Elias M."/>
            <person name="Gladyshev V.N."/>
            <person name="Groth M."/>
            <person name="Guda C."/>
            <person name="Hadaegh A."/>
            <person name="Iglesias-Rodriguez M.D."/>
            <person name="Jenkins J."/>
            <person name="Jones B.M."/>
            <person name="Lawson T."/>
            <person name="Leese F."/>
            <person name="Lindquist E."/>
            <person name="Lobanov A."/>
            <person name="Lomsadze A."/>
            <person name="Malik S.B."/>
            <person name="Marsh M.E."/>
            <person name="Mackinder L."/>
            <person name="Mock T."/>
            <person name="Mueller-Roeber B."/>
            <person name="Pagarete A."/>
            <person name="Parker M."/>
            <person name="Probert I."/>
            <person name="Quesneville H."/>
            <person name="Raines C."/>
            <person name="Rensing S.A."/>
            <person name="Riano-Pachon D.M."/>
            <person name="Richier S."/>
            <person name="Rokitta S."/>
            <person name="Shiraiwa Y."/>
            <person name="Soanes D.M."/>
            <person name="van der Giezen M."/>
            <person name="Wahlund T.M."/>
            <person name="Williams B."/>
            <person name="Wilson W."/>
            <person name="Wolfe G."/>
            <person name="Wurch L.L."/>
        </authorList>
    </citation>
    <scope>NUCLEOTIDE SEQUENCE</scope>
</reference>
<dbReference type="Proteomes" id="UP000013827">
    <property type="component" value="Unassembled WGS sequence"/>
</dbReference>
<accession>A0A0D3K0L9</accession>
<dbReference type="RefSeq" id="XP_005781733.1">
    <property type="nucleotide sequence ID" value="XM_005781676.1"/>
</dbReference>
<keyword evidence="1" id="KW-0812">Transmembrane</keyword>
<name>A0A0D3K0L9_EMIH1</name>
<dbReference type="HOGENOM" id="CLU_916559_0_0_1"/>
<protein>
    <recommendedName>
        <fullName evidence="4">SMP-LTD domain-containing protein</fullName>
    </recommendedName>
</protein>
<dbReference type="GeneID" id="19046653"/>
<dbReference type="KEGG" id="ehx:EMIHUDRAFT_99730"/>
<keyword evidence="1" id="KW-0472">Membrane</keyword>